<sequence length="925" mass="88466">MLSAAKSLDLGSVTNSASFSASGSKSGFLTHSSFSDSSSRTTEVGSSVAAGGSLTALAGGDLSVKGVLGAAGDVTLSAGGSFTEAATRSTLEASASHSVSGISLGSGGATGTLGYGARSDASSRSSTSWTPSVIASTGGNVTIASGGAMTIDGSGIAAAGNVTLSGSSVSFTAEQDRLTQTALHKETSIGLSAGLAPDSMAGQAVTAGLGASHSGSGTLAALTGLQAGLSEGISALGGATTNNIAGADVTLGFSSSRSQSSLTQTSVVGSTALAGGTLSVVARGDNASDAANGSLGAVAAQLAGQDVVLAAQKGVNLSAGWDRTQSASSASSHSASVGIEASVGLGGAGLSVTGSLGASHQQATSSSATAVDTTVSAANDVTITTPGALTLNGAEVSGRQVTASAGSLSISSPLNTGDYRSTASSAGLSVSIPVPGLGVGALGGSASAGSQTITDHYASTGSMLSGLYAGAGGLDVTVAGNTTLTAGVLSSGAAANDNHFSTGSLTAGSEANVSQWSGSGVSLSGGAGAAGGKVSGLGTVAVGDVSHEASSLSQSAIGSNITVDAGSSSGSYSRDPGSANGHLANDFNAAGVGSTLQTQMAGQTLAESGVELGVQVANRLGGTEKSGQANGGAASAGAGGTQGNVSGTADGAGTTGVQTDGAGPGTGSQGSGASSGGSGGGLSNVVSIVTNWFNGPTHGASPLTGGGSDSIGRGNTVTTHGVDANGNETVEALAQRPSPLPDALTIPVSPDVKAAAEILDTAASLTVLPEGEGAALGVKVAAPARNKAENAFAAMMEKNEGTKGTATTIPEPTGDFYSVAFEAKLGPTSYPGVSRGAHFQEANEALLQAMEGDANFAQDMQDLGISLQRSPTGRSPRTSPTDWTWHHAEAPGTMQLVPRSQHAPGSIFQDVLHPNGQGGYSIWGK</sequence>
<organism evidence="2 3">
    <name type="scientific">Gluconacetobacter asukensis</name>
    <dbReference type="NCBI Taxonomy" id="1017181"/>
    <lineage>
        <taxon>Bacteria</taxon>
        <taxon>Pseudomonadati</taxon>
        <taxon>Pseudomonadota</taxon>
        <taxon>Alphaproteobacteria</taxon>
        <taxon>Acetobacterales</taxon>
        <taxon>Acetobacteraceae</taxon>
        <taxon>Gluconacetobacter</taxon>
    </lineage>
</organism>
<dbReference type="Pfam" id="PF14414">
    <property type="entry name" value="WHH"/>
    <property type="match status" value="1"/>
</dbReference>
<accession>A0A7W4J345</accession>
<dbReference type="RefSeq" id="WP_182980321.1">
    <property type="nucleotide sequence ID" value="NZ_BAABGB010000020.1"/>
</dbReference>
<feature type="compositionally biased region" description="Low complexity" evidence="1">
    <location>
        <begin position="566"/>
        <end position="578"/>
    </location>
</feature>
<feature type="region of interest" description="Disordered" evidence="1">
    <location>
        <begin position="18"/>
        <end position="42"/>
    </location>
</feature>
<evidence type="ECO:0000313" key="3">
    <source>
        <dbReference type="Proteomes" id="UP000577891"/>
    </source>
</evidence>
<dbReference type="InterPro" id="IPR025157">
    <property type="entry name" value="Hemagglutinin_rpt"/>
</dbReference>
<feature type="region of interest" description="Disordered" evidence="1">
    <location>
        <begin position="565"/>
        <end position="584"/>
    </location>
</feature>
<name>A0A7W4J345_9PROT</name>
<reference evidence="2 3" key="1">
    <citation type="submission" date="2020-04" db="EMBL/GenBank/DDBJ databases">
        <title>Description of novel Gluconacetobacter.</title>
        <authorList>
            <person name="Sombolestani A."/>
        </authorList>
    </citation>
    <scope>NUCLEOTIDE SEQUENCE [LARGE SCALE GENOMIC DNA]</scope>
    <source>
        <strain evidence="2 3">LMG 27724</strain>
    </source>
</reference>
<dbReference type="InterPro" id="IPR032869">
    <property type="entry name" value="WHH_dom_containing"/>
</dbReference>
<feature type="region of interest" description="Disordered" evidence="1">
    <location>
        <begin position="623"/>
        <end position="680"/>
    </location>
</feature>
<dbReference type="EMBL" id="JABEQE010000020">
    <property type="protein sequence ID" value="MBB2173838.1"/>
    <property type="molecule type" value="Genomic_DNA"/>
</dbReference>
<keyword evidence="3" id="KW-1185">Reference proteome</keyword>
<gene>
    <name evidence="2" type="ORF">HLH35_17230</name>
</gene>
<evidence type="ECO:0000256" key="1">
    <source>
        <dbReference type="SAM" id="MobiDB-lite"/>
    </source>
</evidence>
<dbReference type="Proteomes" id="UP000577891">
    <property type="component" value="Unassembled WGS sequence"/>
</dbReference>
<proteinExistence type="predicted"/>
<feature type="compositionally biased region" description="Gly residues" evidence="1">
    <location>
        <begin position="662"/>
        <end position="680"/>
    </location>
</feature>
<protein>
    <submittedName>
        <fullName evidence="2">Uncharacterized protein</fullName>
    </submittedName>
</protein>
<dbReference type="Pfam" id="PF13332">
    <property type="entry name" value="Fil_haemagg_2"/>
    <property type="match status" value="2"/>
</dbReference>
<evidence type="ECO:0000313" key="2">
    <source>
        <dbReference type="EMBL" id="MBB2173838.1"/>
    </source>
</evidence>
<dbReference type="AlphaFoldDB" id="A0A7W4J345"/>
<comment type="caution">
    <text evidence="2">The sequence shown here is derived from an EMBL/GenBank/DDBJ whole genome shotgun (WGS) entry which is preliminary data.</text>
</comment>
<feature type="compositionally biased region" description="Low complexity" evidence="1">
    <location>
        <begin position="626"/>
        <end position="636"/>
    </location>
</feature>
<dbReference type="GO" id="GO:0003824">
    <property type="term" value="F:catalytic activity"/>
    <property type="evidence" value="ECO:0007669"/>
    <property type="project" value="UniProtKB-ARBA"/>
</dbReference>